<gene>
    <name evidence="2" type="ORF">Aru02nite_60870</name>
</gene>
<evidence type="ECO:0000256" key="1">
    <source>
        <dbReference type="SAM" id="Phobius"/>
    </source>
</evidence>
<evidence type="ECO:0000313" key="2">
    <source>
        <dbReference type="EMBL" id="GID15198.1"/>
    </source>
</evidence>
<feature type="transmembrane region" description="Helical" evidence="1">
    <location>
        <begin position="139"/>
        <end position="166"/>
    </location>
</feature>
<evidence type="ECO:0008006" key="4">
    <source>
        <dbReference type="Google" id="ProtNLM"/>
    </source>
</evidence>
<name>A0A8J3JHS6_9ACTN</name>
<keyword evidence="3" id="KW-1185">Reference proteome</keyword>
<proteinExistence type="predicted"/>
<dbReference type="RefSeq" id="WP_203663399.1">
    <property type="nucleotide sequence ID" value="NZ_BAAAZM010000043.1"/>
</dbReference>
<comment type="caution">
    <text evidence="2">The sequence shown here is derived from an EMBL/GenBank/DDBJ whole genome shotgun (WGS) entry which is preliminary data.</text>
</comment>
<evidence type="ECO:0000313" key="3">
    <source>
        <dbReference type="Proteomes" id="UP000612808"/>
    </source>
</evidence>
<accession>A0A8J3JHS6</accession>
<protein>
    <recommendedName>
        <fullName evidence="4">Serine/arginine repetitive matrix protein 2</fullName>
    </recommendedName>
</protein>
<dbReference type="EMBL" id="BOMB01000040">
    <property type="protein sequence ID" value="GID15198.1"/>
    <property type="molecule type" value="Genomic_DNA"/>
</dbReference>
<organism evidence="2 3">
    <name type="scientific">Actinocatenispora rupis</name>
    <dbReference type="NCBI Taxonomy" id="519421"/>
    <lineage>
        <taxon>Bacteria</taxon>
        <taxon>Bacillati</taxon>
        <taxon>Actinomycetota</taxon>
        <taxon>Actinomycetes</taxon>
        <taxon>Micromonosporales</taxon>
        <taxon>Micromonosporaceae</taxon>
        <taxon>Actinocatenispora</taxon>
    </lineage>
</organism>
<keyword evidence="1" id="KW-0812">Transmembrane</keyword>
<dbReference type="Proteomes" id="UP000612808">
    <property type="component" value="Unassembled WGS sequence"/>
</dbReference>
<reference evidence="2" key="1">
    <citation type="submission" date="2021-01" db="EMBL/GenBank/DDBJ databases">
        <title>Whole genome shotgun sequence of Actinocatenispora rupis NBRC 107355.</title>
        <authorList>
            <person name="Komaki H."/>
            <person name="Tamura T."/>
        </authorList>
    </citation>
    <scope>NUCLEOTIDE SEQUENCE</scope>
    <source>
        <strain evidence="2">NBRC 107355</strain>
    </source>
</reference>
<keyword evidence="1" id="KW-1133">Transmembrane helix</keyword>
<dbReference type="Gene3D" id="2.60.40.10">
    <property type="entry name" value="Immunoglobulins"/>
    <property type="match status" value="1"/>
</dbReference>
<keyword evidence="1" id="KW-0472">Membrane</keyword>
<dbReference type="GO" id="GO:0005975">
    <property type="term" value="P:carbohydrate metabolic process"/>
    <property type="evidence" value="ECO:0007669"/>
    <property type="project" value="UniProtKB-ARBA"/>
</dbReference>
<feature type="transmembrane region" description="Helical" evidence="1">
    <location>
        <begin position="12"/>
        <end position="36"/>
    </location>
</feature>
<dbReference type="InterPro" id="IPR013783">
    <property type="entry name" value="Ig-like_fold"/>
</dbReference>
<dbReference type="AlphaFoldDB" id="A0A8J3JHS6"/>
<sequence>MTVAPAIRPRRLWYVVAVVVLLVGVGAGVGAFLFALSPATGPVQRFEPSRPVHVALSAGQQRTLYVAAGSTGTVDCTASPDGLTLNPVSGSLTMTRDGEDWVGRYQLTADKAGTYAVTCTASEGTPHLALGSYFSVGRLVTGIVGAFVCPGGAFLFAAILCLVVALRRHARRKAQTQG</sequence>